<evidence type="ECO:0000256" key="4">
    <source>
        <dbReference type="PROSITE-ProRule" id="PRU00335"/>
    </source>
</evidence>
<keyword evidence="1" id="KW-0805">Transcription regulation</keyword>
<dbReference type="EMBL" id="JBHRSM010000013">
    <property type="protein sequence ID" value="MFC3085857.1"/>
    <property type="molecule type" value="Genomic_DNA"/>
</dbReference>
<keyword evidence="3" id="KW-0804">Transcription</keyword>
<evidence type="ECO:0000256" key="2">
    <source>
        <dbReference type="ARBA" id="ARBA00023125"/>
    </source>
</evidence>
<dbReference type="Proteomes" id="UP001595445">
    <property type="component" value="Unassembled WGS sequence"/>
</dbReference>
<evidence type="ECO:0000313" key="7">
    <source>
        <dbReference type="Proteomes" id="UP001595445"/>
    </source>
</evidence>
<keyword evidence="2 4" id="KW-0238">DNA-binding</keyword>
<sequence>MTSRAKHLPSDERRAEAVEAVVELAARSNPEEITTSAIAARMKLTQGALFRHYPTKDAIWQGVMEWVSDRLLARIDRLAGAEADPLAALQAMFLGHVDFIAEHPGVPRMMAGQLQNAGETPAKRMARTLVENYGNRLRRILAAARAEGVLHPTLDIEAAAALFLGMIQGLVMQHLIHGDSARMRADAARVWTIYRAGLLAGPQAREPSPVP</sequence>
<reference evidence="7" key="1">
    <citation type="journal article" date="2019" name="Int. J. Syst. Evol. Microbiol.">
        <title>The Global Catalogue of Microorganisms (GCM) 10K type strain sequencing project: providing services to taxonomists for standard genome sequencing and annotation.</title>
        <authorList>
            <consortium name="The Broad Institute Genomics Platform"/>
            <consortium name="The Broad Institute Genome Sequencing Center for Infectious Disease"/>
            <person name="Wu L."/>
            <person name="Ma J."/>
        </authorList>
    </citation>
    <scope>NUCLEOTIDE SEQUENCE [LARGE SCALE GENOMIC DNA]</scope>
    <source>
        <strain evidence="7">KCTC 62102</strain>
    </source>
</reference>
<feature type="domain" description="HTH tetR-type" evidence="5">
    <location>
        <begin position="11"/>
        <end position="71"/>
    </location>
</feature>
<dbReference type="InterPro" id="IPR050109">
    <property type="entry name" value="HTH-type_TetR-like_transc_reg"/>
</dbReference>
<name>A0ABV7DTN1_9RHOB</name>
<comment type="caution">
    <text evidence="6">The sequence shown here is derived from an EMBL/GenBank/DDBJ whole genome shotgun (WGS) entry which is preliminary data.</text>
</comment>
<dbReference type="InterPro" id="IPR001647">
    <property type="entry name" value="HTH_TetR"/>
</dbReference>
<dbReference type="InterPro" id="IPR036271">
    <property type="entry name" value="Tet_transcr_reg_TetR-rel_C_sf"/>
</dbReference>
<dbReference type="PANTHER" id="PTHR30055:SF240">
    <property type="entry name" value="HTH-TYPE TRANSCRIPTIONAL REGULATOR ACRR"/>
    <property type="match status" value="1"/>
</dbReference>
<dbReference type="SUPFAM" id="SSF48498">
    <property type="entry name" value="Tetracyclin repressor-like, C-terminal domain"/>
    <property type="match status" value="1"/>
</dbReference>
<feature type="DNA-binding region" description="H-T-H motif" evidence="4">
    <location>
        <begin position="34"/>
        <end position="53"/>
    </location>
</feature>
<organism evidence="6 7">
    <name type="scientific">Tabrizicola soli</name>
    <dbReference type="NCBI Taxonomy" id="2185115"/>
    <lineage>
        <taxon>Bacteria</taxon>
        <taxon>Pseudomonadati</taxon>
        <taxon>Pseudomonadota</taxon>
        <taxon>Alphaproteobacteria</taxon>
        <taxon>Rhodobacterales</taxon>
        <taxon>Paracoccaceae</taxon>
        <taxon>Tabrizicola</taxon>
    </lineage>
</organism>
<dbReference type="SUPFAM" id="SSF46689">
    <property type="entry name" value="Homeodomain-like"/>
    <property type="match status" value="1"/>
</dbReference>
<accession>A0ABV7DTN1</accession>
<dbReference type="InterPro" id="IPR009057">
    <property type="entry name" value="Homeodomain-like_sf"/>
</dbReference>
<evidence type="ECO:0000313" key="6">
    <source>
        <dbReference type="EMBL" id="MFC3085857.1"/>
    </source>
</evidence>
<keyword evidence="7" id="KW-1185">Reference proteome</keyword>
<dbReference type="InterPro" id="IPR011075">
    <property type="entry name" value="TetR_C"/>
</dbReference>
<dbReference type="Pfam" id="PF00440">
    <property type="entry name" value="TetR_N"/>
    <property type="match status" value="1"/>
</dbReference>
<protein>
    <submittedName>
        <fullName evidence="6">TetR/AcrR family transcriptional regulator</fullName>
    </submittedName>
</protein>
<dbReference type="Pfam" id="PF16925">
    <property type="entry name" value="TetR_C_13"/>
    <property type="match status" value="1"/>
</dbReference>
<evidence type="ECO:0000259" key="5">
    <source>
        <dbReference type="PROSITE" id="PS50977"/>
    </source>
</evidence>
<dbReference type="RefSeq" id="WP_197643215.1">
    <property type="nucleotide sequence ID" value="NZ_JAEACP010000008.1"/>
</dbReference>
<gene>
    <name evidence="6" type="ORF">ACFOD6_07325</name>
</gene>
<proteinExistence type="predicted"/>
<evidence type="ECO:0000256" key="3">
    <source>
        <dbReference type="ARBA" id="ARBA00023163"/>
    </source>
</evidence>
<dbReference type="Gene3D" id="1.10.357.10">
    <property type="entry name" value="Tetracycline Repressor, domain 2"/>
    <property type="match status" value="1"/>
</dbReference>
<evidence type="ECO:0000256" key="1">
    <source>
        <dbReference type="ARBA" id="ARBA00023015"/>
    </source>
</evidence>
<dbReference type="PANTHER" id="PTHR30055">
    <property type="entry name" value="HTH-TYPE TRANSCRIPTIONAL REGULATOR RUTR"/>
    <property type="match status" value="1"/>
</dbReference>
<dbReference type="PROSITE" id="PS50977">
    <property type="entry name" value="HTH_TETR_2"/>
    <property type="match status" value="1"/>
</dbReference>